<evidence type="ECO:0008006" key="3">
    <source>
        <dbReference type="Google" id="ProtNLM"/>
    </source>
</evidence>
<organism evidence="1 2">
    <name type="scientific">Metabacillus rhizolycopersici</name>
    <dbReference type="NCBI Taxonomy" id="2875709"/>
    <lineage>
        <taxon>Bacteria</taxon>
        <taxon>Bacillati</taxon>
        <taxon>Bacillota</taxon>
        <taxon>Bacilli</taxon>
        <taxon>Bacillales</taxon>
        <taxon>Bacillaceae</taxon>
        <taxon>Metabacillus</taxon>
    </lineage>
</organism>
<dbReference type="EMBL" id="JAIQUM010000126">
    <property type="protein sequence ID" value="MBZ5753591.1"/>
    <property type="molecule type" value="Genomic_DNA"/>
</dbReference>
<sequence length="47" mass="5190">MVQRKAIAALVSIGRIGEPEEVAYVVSLLLSDEPHMYHNLSILLITV</sequence>
<proteinExistence type="predicted"/>
<reference evidence="1" key="1">
    <citation type="submission" date="2024-05" db="EMBL/GenBank/DDBJ databases">
        <title>Metabacillus sp. nov., isolated from the rhizosphere soil of tomato plants.</title>
        <authorList>
            <person name="Ma R."/>
        </authorList>
    </citation>
    <scope>NUCLEOTIDE SEQUENCE</scope>
    <source>
        <strain evidence="1">DBTR6</strain>
    </source>
</reference>
<evidence type="ECO:0000313" key="2">
    <source>
        <dbReference type="Proteomes" id="UP001165287"/>
    </source>
</evidence>
<gene>
    <name evidence="1" type="ORF">K9V48_26060</name>
</gene>
<name>A0ABS7UZ37_9BACI</name>
<comment type="caution">
    <text evidence="1">The sequence shown here is derived from an EMBL/GenBank/DDBJ whole genome shotgun (WGS) entry which is preliminary data.</text>
</comment>
<protein>
    <recommendedName>
        <fullName evidence="3">HEAT repeat domain-containing protein</fullName>
    </recommendedName>
</protein>
<dbReference type="Proteomes" id="UP001165287">
    <property type="component" value="Unassembled WGS sequence"/>
</dbReference>
<keyword evidence="2" id="KW-1185">Reference proteome</keyword>
<accession>A0ABS7UZ37</accession>
<evidence type="ECO:0000313" key="1">
    <source>
        <dbReference type="EMBL" id="MBZ5753591.1"/>
    </source>
</evidence>
<dbReference type="RefSeq" id="WP_224142003.1">
    <property type="nucleotide sequence ID" value="NZ_JAIQUM010000126.1"/>
</dbReference>